<dbReference type="GO" id="GO:0019774">
    <property type="term" value="C:proteasome core complex, beta-subunit complex"/>
    <property type="evidence" value="ECO:0007669"/>
    <property type="project" value="UniProtKB-ARBA"/>
</dbReference>
<dbReference type="InterPro" id="IPR001353">
    <property type="entry name" value="Proteasome_sua/b"/>
</dbReference>
<keyword evidence="6 12" id="KW-0647">Proteasome</keyword>
<dbReference type="PROSITE" id="PS51476">
    <property type="entry name" value="PROTEASOME_BETA_2"/>
    <property type="match status" value="1"/>
</dbReference>
<comment type="subcellular location">
    <subcellularLocation>
        <location evidence="12">Cytoplasm</location>
    </subcellularLocation>
    <subcellularLocation>
        <location evidence="12">Nucleus</location>
    </subcellularLocation>
</comment>
<dbReference type="InterPro" id="IPR016050">
    <property type="entry name" value="Proteasome_bsu_CS"/>
</dbReference>
<evidence type="ECO:0000256" key="11">
    <source>
        <dbReference type="PIRSR" id="PIRSR600243-1"/>
    </source>
</evidence>
<keyword evidence="3" id="KW-0645">Protease</keyword>
<keyword evidence="5" id="KW-0378">Hydrolase</keyword>
<reference evidence="13" key="1">
    <citation type="submission" date="2021-07" db="EMBL/GenBank/DDBJ databases">
        <authorList>
            <person name="Catto M.A."/>
            <person name="Jacobson A."/>
            <person name="Kennedy G."/>
            <person name="Labadie P."/>
            <person name="Hunt B.G."/>
            <person name="Srinivasan R."/>
        </authorList>
    </citation>
    <scope>NUCLEOTIDE SEQUENCE</scope>
    <source>
        <strain evidence="13">PL_HMW_Pooled</strain>
        <tissue evidence="13">Head</tissue>
    </source>
</reference>
<proteinExistence type="inferred from homology"/>
<comment type="catalytic activity">
    <reaction evidence="1">
        <text>Cleavage of peptide bonds with very broad specificity.</text>
        <dbReference type="EC" id="3.4.25.1"/>
    </reaction>
</comment>
<evidence type="ECO:0000256" key="12">
    <source>
        <dbReference type="RuleBase" id="RU004203"/>
    </source>
</evidence>
<dbReference type="InterPro" id="IPR023333">
    <property type="entry name" value="Proteasome_suB-type"/>
</dbReference>
<evidence type="ECO:0000256" key="10">
    <source>
        <dbReference type="ARBA" id="ARBA00026071"/>
    </source>
</evidence>
<keyword evidence="4" id="KW-0888">Threonine protease</keyword>
<evidence type="ECO:0000313" key="13">
    <source>
        <dbReference type="EMBL" id="KAK3923127.1"/>
    </source>
</evidence>
<dbReference type="SUPFAM" id="SSF56235">
    <property type="entry name" value="N-terminal nucleophile aminohydrolases (Ntn hydrolases)"/>
    <property type="match status" value="1"/>
</dbReference>
<gene>
    <name evidence="13" type="ORF">KUF71_000209</name>
</gene>
<sequence length="213" mass="23257">MDPQWYNQELSTGTSIMALEFEGGVVLGADSRTTTGVYIANRVTDKLFPISENIYCCQSGSAADTQAICDIVAYHLKFHQMEMGEEPRVEVAAKIMQEICYEYRDSLMADIILCGWDKYKGGQVFAIPLGGMITRQSVSVGGSGSTYVYGNVDAGYKPNMTKEEGLKFVTETLSCAMARDGSSGGVIRLAVITKSGVERHVVLGEQLPRFYEG</sequence>
<name>A0AAE1HKU0_9NEOP</name>
<evidence type="ECO:0000256" key="8">
    <source>
        <dbReference type="ARBA" id="ARBA00023242"/>
    </source>
</evidence>
<evidence type="ECO:0000256" key="1">
    <source>
        <dbReference type="ARBA" id="ARBA00001198"/>
    </source>
</evidence>
<protein>
    <recommendedName>
        <fullName evidence="12">Proteasome subunit beta</fullName>
    </recommendedName>
</protein>
<dbReference type="FunFam" id="3.60.20.10:FF:000010">
    <property type="entry name" value="Proteasome subunit beta type-1"/>
    <property type="match status" value="1"/>
</dbReference>
<evidence type="ECO:0000256" key="9">
    <source>
        <dbReference type="ARBA" id="ARBA00024953"/>
    </source>
</evidence>
<dbReference type="GO" id="GO:0005737">
    <property type="term" value="C:cytoplasm"/>
    <property type="evidence" value="ECO:0007669"/>
    <property type="project" value="UniProtKB-SubCell"/>
</dbReference>
<evidence type="ECO:0000256" key="3">
    <source>
        <dbReference type="ARBA" id="ARBA00022670"/>
    </source>
</evidence>
<evidence type="ECO:0000256" key="2">
    <source>
        <dbReference type="ARBA" id="ARBA00022490"/>
    </source>
</evidence>
<dbReference type="GO" id="GO:0005634">
    <property type="term" value="C:nucleus"/>
    <property type="evidence" value="ECO:0007669"/>
    <property type="project" value="UniProtKB-SubCell"/>
</dbReference>
<comment type="subunit">
    <text evidence="12">Component of the proteasome complex.</text>
</comment>
<dbReference type="PANTHER" id="PTHR32194">
    <property type="entry name" value="METALLOPROTEASE TLDD"/>
    <property type="match status" value="1"/>
</dbReference>
<comment type="similarity">
    <text evidence="12">Belongs to the peptidase T1B family.</text>
</comment>
<evidence type="ECO:0000256" key="4">
    <source>
        <dbReference type="ARBA" id="ARBA00022698"/>
    </source>
</evidence>
<comment type="caution">
    <text evidence="13">The sequence shown here is derived from an EMBL/GenBank/DDBJ whole genome shotgun (WGS) entry which is preliminary data.</text>
</comment>
<dbReference type="GO" id="GO:0051603">
    <property type="term" value="P:proteolysis involved in protein catabolic process"/>
    <property type="evidence" value="ECO:0007669"/>
    <property type="project" value="InterPro"/>
</dbReference>
<reference evidence="13" key="2">
    <citation type="journal article" date="2023" name="BMC Genomics">
        <title>Pest status, molecular evolution, and epigenetic factors derived from the genome assembly of Frankliniella fusca, a thysanopteran phytovirus vector.</title>
        <authorList>
            <person name="Catto M.A."/>
            <person name="Labadie P.E."/>
            <person name="Jacobson A.L."/>
            <person name="Kennedy G.G."/>
            <person name="Srinivasan R."/>
            <person name="Hunt B.G."/>
        </authorList>
    </citation>
    <scope>NUCLEOTIDE SEQUENCE</scope>
    <source>
        <strain evidence="13">PL_HMW_Pooled</strain>
    </source>
</reference>
<feature type="active site" description="Nucleophile" evidence="11">
    <location>
        <position position="14"/>
    </location>
</feature>
<dbReference type="Pfam" id="PF00227">
    <property type="entry name" value="Proteasome"/>
    <property type="match status" value="1"/>
</dbReference>
<keyword evidence="8 12" id="KW-0539">Nucleus</keyword>
<keyword evidence="7" id="KW-0865">Zymogen</keyword>
<dbReference type="CDD" id="cd03762">
    <property type="entry name" value="proteasome_beta_type_6"/>
    <property type="match status" value="1"/>
</dbReference>
<dbReference type="InterPro" id="IPR029055">
    <property type="entry name" value="Ntn_hydrolases_N"/>
</dbReference>
<dbReference type="EMBL" id="JAHWGI010001142">
    <property type="protein sequence ID" value="KAK3923127.1"/>
    <property type="molecule type" value="Genomic_DNA"/>
</dbReference>
<evidence type="ECO:0000256" key="7">
    <source>
        <dbReference type="ARBA" id="ARBA00023145"/>
    </source>
</evidence>
<organism evidence="13 14">
    <name type="scientific">Frankliniella fusca</name>
    <dbReference type="NCBI Taxonomy" id="407009"/>
    <lineage>
        <taxon>Eukaryota</taxon>
        <taxon>Metazoa</taxon>
        <taxon>Ecdysozoa</taxon>
        <taxon>Arthropoda</taxon>
        <taxon>Hexapoda</taxon>
        <taxon>Insecta</taxon>
        <taxon>Pterygota</taxon>
        <taxon>Neoptera</taxon>
        <taxon>Paraneoptera</taxon>
        <taxon>Thysanoptera</taxon>
        <taxon>Terebrantia</taxon>
        <taxon>Thripoidea</taxon>
        <taxon>Thripidae</taxon>
        <taxon>Frankliniella</taxon>
    </lineage>
</organism>
<dbReference type="Proteomes" id="UP001219518">
    <property type="component" value="Unassembled WGS sequence"/>
</dbReference>
<dbReference type="PRINTS" id="PR00141">
    <property type="entry name" value="PROTEASOME"/>
</dbReference>
<evidence type="ECO:0000256" key="6">
    <source>
        <dbReference type="ARBA" id="ARBA00022942"/>
    </source>
</evidence>
<accession>A0AAE1HKU0</accession>
<dbReference type="GO" id="GO:0004298">
    <property type="term" value="F:threonine-type endopeptidase activity"/>
    <property type="evidence" value="ECO:0007669"/>
    <property type="project" value="UniProtKB-KW"/>
</dbReference>
<dbReference type="InterPro" id="IPR000243">
    <property type="entry name" value="Pept_T1A_subB"/>
</dbReference>
<evidence type="ECO:0000313" key="14">
    <source>
        <dbReference type="Proteomes" id="UP001219518"/>
    </source>
</evidence>
<evidence type="ECO:0000256" key="5">
    <source>
        <dbReference type="ARBA" id="ARBA00022801"/>
    </source>
</evidence>
<dbReference type="Gene3D" id="3.60.20.10">
    <property type="entry name" value="Glutamine Phosphoribosylpyrophosphate, subunit 1, domain 1"/>
    <property type="match status" value="1"/>
</dbReference>
<comment type="function">
    <text evidence="12">Component of the proteasome, a multicatalytic proteinase complex which is characterized by its ability to cleave peptides with Arg, Phe, Tyr, Leu, and Glu adjacent to the leaving group at neutral or slightly basic pH. The proteasome has an ATP-dependent proteolytic activity.</text>
</comment>
<comment type="function">
    <text evidence="9">Non-catalytic component of the proteasome, a multicatalytic proteinase complex which is characterized by its ability to cleave peptides with Arg, Phe, Tyr, Leu, and Glu adjacent to the leaving group at neutral or slightly basic pH. The proteasome has an ATP-dependent proteolytic activity.</text>
</comment>
<keyword evidence="2 12" id="KW-0963">Cytoplasm</keyword>
<dbReference type="PROSITE" id="PS00854">
    <property type="entry name" value="PROTEASOME_BETA_1"/>
    <property type="match status" value="1"/>
</dbReference>
<dbReference type="AlphaFoldDB" id="A0AAE1HKU0"/>
<dbReference type="PANTHER" id="PTHR32194:SF0">
    <property type="entry name" value="ATP-DEPENDENT PROTEASE SUBUNIT HSLV"/>
    <property type="match status" value="1"/>
</dbReference>
<comment type="subunit">
    <text evidence="10">The 26S proteasome consists of a 20S proteasome core and two 19S regulatory subunits. The 20S proteasome core is composed of 28 subunits that are arranged in four stacked rings, resulting in a barrel-shaped structure. The two end rings are each formed by seven alpha subunits, and the two central rings are each formed by seven beta subunits. The catalytic chamber with the active sites is on the inside of the barrel.</text>
</comment>
<keyword evidence="14" id="KW-1185">Reference proteome</keyword>